<dbReference type="Gene3D" id="2.30.40.10">
    <property type="entry name" value="Urease, subunit C, domain 1"/>
    <property type="match status" value="1"/>
</dbReference>
<dbReference type="NCBIfam" id="TIGR02033">
    <property type="entry name" value="D-hydantoinase"/>
    <property type="match status" value="1"/>
</dbReference>
<comment type="caution">
    <text evidence="7">The sequence shown here is derived from an EMBL/GenBank/DDBJ whole genome shotgun (WGS) entry which is preliminary data.</text>
</comment>
<dbReference type="AlphaFoldDB" id="A0A8J3R595"/>
<keyword evidence="3" id="KW-0479">Metal-binding</keyword>
<keyword evidence="8" id="KW-1185">Reference proteome</keyword>
<dbReference type="GO" id="GO:0016812">
    <property type="term" value="F:hydrolase activity, acting on carbon-nitrogen (but not peptide) bonds, in cyclic amides"/>
    <property type="evidence" value="ECO:0007669"/>
    <property type="project" value="TreeGrafter"/>
</dbReference>
<proteinExistence type="inferred from homology"/>
<evidence type="ECO:0000313" key="7">
    <source>
        <dbReference type="EMBL" id="GIH20256.1"/>
    </source>
</evidence>
<keyword evidence="4" id="KW-0378">Hydrolase</keyword>
<dbReference type="CDD" id="cd01314">
    <property type="entry name" value="D-HYD"/>
    <property type="match status" value="1"/>
</dbReference>
<organism evidence="7 8">
    <name type="scientific">Rugosimonospora africana</name>
    <dbReference type="NCBI Taxonomy" id="556532"/>
    <lineage>
        <taxon>Bacteria</taxon>
        <taxon>Bacillati</taxon>
        <taxon>Actinomycetota</taxon>
        <taxon>Actinomycetes</taxon>
        <taxon>Micromonosporales</taxon>
        <taxon>Micromonosporaceae</taxon>
        <taxon>Rugosimonospora</taxon>
    </lineage>
</organism>
<evidence type="ECO:0000259" key="6">
    <source>
        <dbReference type="Pfam" id="PF01979"/>
    </source>
</evidence>
<dbReference type="GO" id="GO:0005829">
    <property type="term" value="C:cytosol"/>
    <property type="evidence" value="ECO:0007669"/>
    <property type="project" value="TreeGrafter"/>
</dbReference>
<evidence type="ECO:0000256" key="1">
    <source>
        <dbReference type="ARBA" id="ARBA00001947"/>
    </source>
</evidence>
<dbReference type="InterPro" id="IPR011059">
    <property type="entry name" value="Metal-dep_hydrolase_composite"/>
</dbReference>
<dbReference type="Pfam" id="PF01979">
    <property type="entry name" value="Amidohydro_1"/>
    <property type="match status" value="1"/>
</dbReference>
<dbReference type="InterPro" id="IPR050378">
    <property type="entry name" value="Metallo-dep_Hydrolases_sf"/>
</dbReference>
<accession>A0A8J3R595</accession>
<dbReference type="GO" id="GO:0046872">
    <property type="term" value="F:metal ion binding"/>
    <property type="evidence" value="ECO:0007669"/>
    <property type="project" value="UniProtKB-KW"/>
</dbReference>
<sequence length="489" mass="52186">MSTVDSGDRPLDRGVSSLNAAGGRTLLITGGTVVGVTGAVEADVLVDGETIAEIVQPGRIPVADRVLDATGKYVIPGGIDVHTHMQLPFGGTFASDTFSTGTRAAAFGGTTTIIDFAVQRTGEVVQDGLAAWHAKAAGECFVDYGFHMILGGVDEDALKAMDQLVADEGVTSFKLFMAYPGVFYSDDGQILRAMQRARDNGAVIMMHAENGIAIDVLVQQALARGETDPVYHGITRPPELEAEATHRAIVLAGVARDCPLYFVHLSASGALEQVAAARDAGRNVFAETCPQYLYLTLEDQLGAPGFEGAKWVASPPLRSGHESHRADLWKGLRSNDLAVVSTDHCPFCMKEQKELGLGDFSKIPNGIGTVEHRVDLVYQGVVDGKLSVQRWVETIATTPARMFGLYPRKGVIAPGSDADIVLYDPNGRTTIGVASHHMNLDHSAWEGYEIAGRVDTVVSRGEVIVDGTGLHATKGRGRYLRRGLSSYLL</sequence>
<dbReference type="InterPro" id="IPR032466">
    <property type="entry name" value="Metal_Hydrolase"/>
</dbReference>
<evidence type="ECO:0000256" key="5">
    <source>
        <dbReference type="PIRSR" id="PIRSR611778-50"/>
    </source>
</evidence>
<dbReference type="Proteomes" id="UP000642748">
    <property type="component" value="Unassembled WGS sequence"/>
</dbReference>
<dbReference type="InterPro" id="IPR011778">
    <property type="entry name" value="Hydantoinase/dihydroPyrase"/>
</dbReference>
<comment type="PTM">
    <text evidence="5">Carbamylation allows a single lysine to coordinate two divalent metal cations.</text>
</comment>
<protein>
    <submittedName>
        <fullName evidence="7">Dihydropyrimidinase</fullName>
    </submittedName>
</protein>
<feature type="domain" description="Amidohydrolase-related" evidence="6">
    <location>
        <begin position="73"/>
        <end position="463"/>
    </location>
</feature>
<feature type="modified residue" description="N6-carboxylysine" evidence="5">
    <location>
        <position position="174"/>
    </location>
</feature>
<dbReference type="FunFam" id="3.20.20.140:FF:000037">
    <property type="entry name" value="Dihydropyrimidinase"/>
    <property type="match status" value="1"/>
</dbReference>
<gene>
    <name evidence="7" type="primary">hydA</name>
    <name evidence="7" type="ORF">Raf01_84280</name>
</gene>
<evidence type="ECO:0000256" key="2">
    <source>
        <dbReference type="ARBA" id="ARBA00008829"/>
    </source>
</evidence>
<dbReference type="PANTHER" id="PTHR11647">
    <property type="entry name" value="HYDRANTOINASE/DIHYDROPYRIMIDINASE FAMILY MEMBER"/>
    <property type="match status" value="1"/>
</dbReference>
<dbReference type="PANTHER" id="PTHR11647:SF1">
    <property type="entry name" value="COLLAPSIN RESPONSE MEDIATOR PROTEIN"/>
    <property type="match status" value="1"/>
</dbReference>
<evidence type="ECO:0000313" key="8">
    <source>
        <dbReference type="Proteomes" id="UP000642748"/>
    </source>
</evidence>
<dbReference type="RefSeq" id="WP_239134379.1">
    <property type="nucleotide sequence ID" value="NZ_BONZ01000092.1"/>
</dbReference>
<comment type="cofactor">
    <cofactor evidence="1">
        <name>Zn(2+)</name>
        <dbReference type="ChEBI" id="CHEBI:29105"/>
    </cofactor>
</comment>
<dbReference type="EMBL" id="BONZ01000092">
    <property type="protein sequence ID" value="GIH20256.1"/>
    <property type="molecule type" value="Genomic_DNA"/>
</dbReference>
<comment type="similarity">
    <text evidence="2">Belongs to the metallo-dependent hydrolases superfamily. Hydantoinase/dihydropyrimidinase family.</text>
</comment>
<dbReference type="InterPro" id="IPR006680">
    <property type="entry name" value="Amidohydro-rel"/>
</dbReference>
<dbReference type="Gene3D" id="3.20.20.140">
    <property type="entry name" value="Metal-dependent hydrolases"/>
    <property type="match status" value="1"/>
</dbReference>
<reference evidence="7" key="1">
    <citation type="submission" date="2021-01" db="EMBL/GenBank/DDBJ databases">
        <title>Whole genome shotgun sequence of Rugosimonospora africana NBRC 104875.</title>
        <authorList>
            <person name="Komaki H."/>
            <person name="Tamura T."/>
        </authorList>
    </citation>
    <scope>NUCLEOTIDE SEQUENCE</scope>
    <source>
        <strain evidence="7">NBRC 104875</strain>
    </source>
</reference>
<name>A0A8J3R595_9ACTN</name>
<dbReference type="SUPFAM" id="SSF51338">
    <property type="entry name" value="Composite domain of metallo-dependent hydrolases"/>
    <property type="match status" value="2"/>
</dbReference>
<evidence type="ECO:0000256" key="4">
    <source>
        <dbReference type="ARBA" id="ARBA00022801"/>
    </source>
</evidence>
<dbReference type="SUPFAM" id="SSF51556">
    <property type="entry name" value="Metallo-dependent hydrolases"/>
    <property type="match status" value="1"/>
</dbReference>
<evidence type="ECO:0000256" key="3">
    <source>
        <dbReference type="ARBA" id="ARBA00022723"/>
    </source>
</evidence>